<dbReference type="PANTHER" id="PTHR15910">
    <property type="entry name" value="ARCHAEMETZINCIN"/>
    <property type="match status" value="1"/>
</dbReference>
<dbReference type="Pfam" id="PF07998">
    <property type="entry name" value="Peptidase_M54"/>
    <property type="match status" value="1"/>
</dbReference>
<evidence type="ECO:0000313" key="8">
    <source>
        <dbReference type="Proteomes" id="UP000070560"/>
    </source>
</evidence>
<dbReference type="CDD" id="cd11375">
    <property type="entry name" value="Peptidase_M54"/>
    <property type="match status" value="1"/>
</dbReference>
<reference evidence="7 8" key="1">
    <citation type="submission" date="2015-10" db="EMBL/GenBank/DDBJ databases">
        <title>Candidatus Desulfofervidus auxilii, a hydrogenotrophic sulfate-reducing bacterium involved in the thermophilic anaerobic oxidation of methane.</title>
        <authorList>
            <person name="Krukenberg V."/>
            <person name="Richter M."/>
            <person name="Wegener G."/>
        </authorList>
    </citation>
    <scope>NUCLEOTIDE SEQUENCE [LARGE SCALE GENOMIC DNA]</scope>
    <source>
        <strain evidence="7 8">HS1</strain>
    </source>
</reference>
<dbReference type="RefSeq" id="WP_066063229.1">
    <property type="nucleotide sequence ID" value="NZ_CP013015.1"/>
</dbReference>
<evidence type="ECO:0000256" key="2">
    <source>
        <dbReference type="ARBA" id="ARBA00022670"/>
    </source>
</evidence>
<dbReference type="SUPFAM" id="SSF55486">
    <property type="entry name" value="Metalloproteases ('zincins'), catalytic domain"/>
    <property type="match status" value="1"/>
</dbReference>
<dbReference type="Proteomes" id="UP000070560">
    <property type="component" value="Chromosome"/>
</dbReference>
<dbReference type="InterPro" id="IPR024079">
    <property type="entry name" value="MetalloPept_cat_dom_sf"/>
</dbReference>
<proteinExistence type="inferred from homology"/>
<gene>
    <name evidence="7" type="ORF">HS1_001533</name>
</gene>
<evidence type="ECO:0000256" key="1">
    <source>
        <dbReference type="ARBA" id="ARBA00001947"/>
    </source>
</evidence>
<dbReference type="GO" id="GO:0008270">
    <property type="term" value="F:zinc ion binding"/>
    <property type="evidence" value="ECO:0007669"/>
    <property type="project" value="InterPro"/>
</dbReference>
<dbReference type="PIRSF" id="PIRSF005785">
    <property type="entry name" value="Zn-prot_arch"/>
    <property type="match status" value="1"/>
</dbReference>
<evidence type="ECO:0000256" key="6">
    <source>
        <dbReference type="ARBA" id="ARBA00023049"/>
    </source>
</evidence>
<evidence type="ECO:0000313" key="7">
    <source>
        <dbReference type="EMBL" id="AMM41329.1"/>
    </source>
</evidence>
<accession>A0A7U4QL44</accession>
<dbReference type="PANTHER" id="PTHR15910:SF1">
    <property type="entry name" value="ARCHAEMETZINCIN-2"/>
    <property type="match status" value="1"/>
</dbReference>
<evidence type="ECO:0000256" key="4">
    <source>
        <dbReference type="ARBA" id="ARBA00022801"/>
    </source>
</evidence>
<evidence type="ECO:0000256" key="5">
    <source>
        <dbReference type="ARBA" id="ARBA00022833"/>
    </source>
</evidence>
<keyword evidence="5" id="KW-0862">Zinc</keyword>
<protein>
    <submittedName>
        <fullName evidence="7">Archaemetzincin</fullName>
    </submittedName>
</protein>
<keyword evidence="6" id="KW-0482">Metalloprotease</keyword>
<sequence length="177" mass="20167">MPDKIVLAPFTGDISEILAFLKEQLADIFHLPIDEHPPLSLPQAYNPIRGQYFSRPFLERLLTIKEGNEFILGITDKDLYTSGLNFIFGEAAIYAGVAVIALARLHQNFYGLPEDKTLFKQRSLKEAVHELGHLYGLDHCPDPHCVMHFSNSIEDTDVKSASFCKNCRKKFEFLRKK</sequence>
<keyword evidence="4" id="KW-0378">Hydrolase</keyword>
<dbReference type="GO" id="GO:0006508">
    <property type="term" value="P:proteolysis"/>
    <property type="evidence" value="ECO:0007669"/>
    <property type="project" value="UniProtKB-KW"/>
</dbReference>
<dbReference type="AlphaFoldDB" id="A0A7U4QL44"/>
<dbReference type="Gene3D" id="3.40.390.10">
    <property type="entry name" value="Collagenase (Catalytic Domain)"/>
    <property type="match status" value="1"/>
</dbReference>
<dbReference type="InterPro" id="IPR012091">
    <property type="entry name" value="Pept_M54_archaemetzncn_arc/bac"/>
</dbReference>
<dbReference type="GO" id="GO:0008237">
    <property type="term" value="F:metallopeptidase activity"/>
    <property type="evidence" value="ECO:0007669"/>
    <property type="project" value="UniProtKB-KW"/>
</dbReference>
<keyword evidence="2" id="KW-0645">Protease</keyword>
<dbReference type="OrthoDB" id="269208at2"/>
<keyword evidence="8" id="KW-1185">Reference proteome</keyword>
<evidence type="ECO:0000256" key="3">
    <source>
        <dbReference type="ARBA" id="ARBA00022723"/>
    </source>
</evidence>
<keyword evidence="3" id="KW-0479">Metal-binding</keyword>
<dbReference type="NCBIfam" id="NF033823">
    <property type="entry name" value="archmetzin"/>
    <property type="match status" value="1"/>
</dbReference>
<dbReference type="EMBL" id="CP013015">
    <property type="protein sequence ID" value="AMM41329.1"/>
    <property type="molecule type" value="Genomic_DNA"/>
</dbReference>
<dbReference type="HAMAP" id="MF_01842">
    <property type="entry name" value="Archaemetzincin"/>
    <property type="match status" value="1"/>
</dbReference>
<comment type="cofactor">
    <cofactor evidence="1">
        <name>Zn(2+)</name>
        <dbReference type="ChEBI" id="CHEBI:29105"/>
    </cofactor>
</comment>
<dbReference type="InterPro" id="IPR012962">
    <property type="entry name" value="Pept_M54_archaemetzincn"/>
</dbReference>
<organism evidence="7 8">
    <name type="scientific">Desulfofervidus auxilii</name>
    <dbReference type="NCBI Taxonomy" id="1621989"/>
    <lineage>
        <taxon>Bacteria</taxon>
        <taxon>Pseudomonadati</taxon>
        <taxon>Thermodesulfobacteriota</taxon>
        <taxon>Candidatus Desulfofervidia</taxon>
        <taxon>Candidatus Desulfofervidales</taxon>
        <taxon>Candidatus Desulfofervidaceae</taxon>
        <taxon>Candidatus Desulfofervidus</taxon>
    </lineage>
</organism>
<dbReference type="KEGG" id="daw:HS1_001533"/>
<name>A0A7U4QL44_DESA2</name>